<keyword evidence="3" id="KW-1185">Reference proteome</keyword>
<organism evidence="2 3">
    <name type="scientific">Piscinibacter terrae</name>
    <dbReference type="NCBI Taxonomy" id="2496871"/>
    <lineage>
        <taxon>Bacteria</taxon>
        <taxon>Pseudomonadati</taxon>
        <taxon>Pseudomonadota</taxon>
        <taxon>Betaproteobacteria</taxon>
        <taxon>Burkholderiales</taxon>
        <taxon>Sphaerotilaceae</taxon>
        <taxon>Piscinibacter</taxon>
    </lineage>
</organism>
<reference evidence="2 3" key="1">
    <citation type="submission" date="2018-08" db="EMBL/GenBank/DDBJ databases">
        <authorList>
            <person name="Khan S.A."/>
            <person name="Jeon C.O."/>
            <person name="Chun B.H."/>
            <person name="Jeong S.E."/>
        </authorList>
    </citation>
    <scope>NUCLEOTIDE SEQUENCE [LARGE SCALE GENOMIC DNA]</scope>
    <source>
        <strain evidence="2 3">S-16</strain>
    </source>
</reference>
<accession>A0A3N7HMI4</accession>
<comment type="caution">
    <text evidence="2">The sequence shown here is derived from an EMBL/GenBank/DDBJ whole genome shotgun (WGS) entry which is preliminary data.</text>
</comment>
<dbReference type="AlphaFoldDB" id="A0A3N7HMI4"/>
<feature type="chain" id="PRO_5018218848" description="Cytochrome c family protein" evidence="1">
    <location>
        <begin position="20"/>
        <end position="490"/>
    </location>
</feature>
<keyword evidence="1" id="KW-0732">Signal</keyword>
<proteinExistence type="predicted"/>
<dbReference type="Proteomes" id="UP000267464">
    <property type="component" value="Unassembled WGS sequence"/>
</dbReference>
<evidence type="ECO:0008006" key="4">
    <source>
        <dbReference type="Google" id="ProtNLM"/>
    </source>
</evidence>
<gene>
    <name evidence="2" type="ORF">DZC73_24350</name>
</gene>
<dbReference type="EMBL" id="QUSW01000008">
    <property type="protein sequence ID" value="RQP22276.1"/>
    <property type="molecule type" value="Genomic_DNA"/>
</dbReference>
<evidence type="ECO:0000313" key="3">
    <source>
        <dbReference type="Proteomes" id="UP000267464"/>
    </source>
</evidence>
<feature type="signal peptide" evidence="1">
    <location>
        <begin position="1"/>
        <end position="19"/>
    </location>
</feature>
<evidence type="ECO:0000256" key="1">
    <source>
        <dbReference type="SAM" id="SignalP"/>
    </source>
</evidence>
<protein>
    <recommendedName>
        <fullName evidence="4">Cytochrome c family protein</fullName>
    </recommendedName>
</protein>
<reference evidence="2 3" key="2">
    <citation type="submission" date="2018-12" db="EMBL/GenBank/DDBJ databases">
        <title>Rhizobacter gummiphilus sp. nov., a rubber-degrading bacterium isolated from the soil of a botanical garden in Japan.</title>
        <authorList>
            <person name="Shunsuke S.S."/>
        </authorList>
    </citation>
    <scope>NUCLEOTIDE SEQUENCE [LARGE SCALE GENOMIC DNA]</scope>
    <source>
        <strain evidence="2 3">S-16</strain>
    </source>
</reference>
<dbReference type="OrthoDB" id="280897at2"/>
<sequence>MAAHALFIASCLLATTAHAQQQVDYAALRPVLRGDMPRQVPEFPFAAYPIDTRPMFDTFMWQNFIAAMWPSRPGDHGEPYRPNDPAVFQRGYVDGLQPAFLGWKTANDLYPQDGSAPPPWDSDGSLNPCRNVPRNDKRPVLINTSKFGTVADELNQAFAGPLIDQTGLLTRYEVRVNKVEYDYVRNNKFYNQANWPKNGLPPIYFPASTPAQVGAIEVKAAWRDLSRVEPRFHSRFFNMEALTVVPGTCKSTLPNGQGRVTDCQCAATRVGLVGFHISHKVDRFPQWVWSTFEQVDNLGEDPSLPAGMKPSYYDGARANPADHPGYSYEPAAISAFSPAASAPLKPVNVTRLSQIPSTPAALPTTKINSNYRALVAGSPWANYWLIGTQWSTSPTVPPQSPLQPPWANTNQQDFGCEDGTPATVGGIAFPACQVANITMETYHQLDSCQNCHQGAQRGGADFSWTLFQRAFAGPTPPTVATQASRIKKQQ</sequence>
<name>A0A3N7HMI4_9BURK</name>
<evidence type="ECO:0000313" key="2">
    <source>
        <dbReference type="EMBL" id="RQP22276.1"/>
    </source>
</evidence>